<comment type="caution">
    <text evidence="2">The sequence shown here is derived from an EMBL/GenBank/DDBJ whole genome shotgun (WGS) entry which is preliminary data.</text>
</comment>
<dbReference type="Proteomes" id="UP000662088">
    <property type="component" value="Unassembled WGS sequence"/>
</dbReference>
<dbReference type="AlphaFoldDB" id="A0A8I0A984"/>
<keyword evidence="3" id="KW-1185">Reference proteome</keyword>
<reference evidence="2" key="1">
    <citation type="submission" date="2020-08" db="EMBL/GenBank/DDBJ databases">
        <title>Genome public.</title>
        <authorList>
            <person name="Liu C."/>
            <person name="Sun Q."/>
        </authorList>
    </citation>
    <scope>NUCLEOTIDE SEQUENCE</scope>
    <source>
        <strain evidence="2">NSJ-42</strain>
    </source>
</reference>
<sequence>METSKSYDENIFNEILSLINKNKASLAEEKLNSIAEKNAMWNYLYGLILFNKSWYDSALSYFNNAISLDPSNVFIKESYVNLMARHRHYSDDYYSSGYRRRNRGCSCCCCDDCCCNYEISCCDLICLDQCCECMGGDFINCI</sequence>
<dbReference type="RefSeq" id="WP_022212389.1">
    <property type="nucleotide sequence ID" value="NZ_JACOOQ010000014.1"/>
</dbReference>
<proteinExistence type="predicted"/>
<dbReference type="PROSITE" id="PS50005">
    <property type="entry name" value="TPR"/>
    <property type="match status" value="1"/>
</dbReference>
<dbReference type="InterPro" id="IPR019734">
    <property type="entry name" value="TPR_rpt"/>
</dbReference>
<evidence type="ECO:0000313" key="2">
    <source>
        <dbReference type="EMBL" id="MBC5640547.1"/>
    </source>
</evidence>
<organism evidence="2 3">
    <name type="scientific">Clostridium lentum</name>
    <dbReference type="NCBI Taxonomy" id="2763037"/>
    <lineage>
        <taxon>Bacteria</taxon>
        <taxon>Bacillati</taxon>
        <taxon>Bacillota</taxon>
        <taxon>Clostridia</taxon>
        <taxon>Eubacteriales</taxon>
        <taxon>Clostridiaceae</taxon>
        <taxon>Clostridium</taxon>
    </lineage>
</organism>
<name>A0A8I0A984_9CLOT</name>
<feature type="repeat" description="TPR" evidence="1">
    <location>
        <begin position="39"/>
        <end position="72"/>
    </location>
</feature>
<evidence type="ECO:0000256" key="1">
    <source>
        <dbReference type="PROSITE-ProRule" id="PRU00339"/>
    </source>
</evidence>
<protein>
    <submittedName>
        <fullName evidence="2">Molecular chaperone DnaJ</fullName>
    </submittedName>
</protein>
<dbReference type="SUPFAM" id="SSF48452">
    <property type="entry name" value="TPR-like"/>
    <property type="match status" value="1"/>
</dbReference>
<dbReference type="EMBL" id="JACOOQ010000014">
    <property type="protein sequence ID" value="MBC5640547.1"/>
    <property type="molecule type" value="Genomic_DNA"/>
</dbReference>
<keyword evidence="1" id="KW-0802">TPR repeat</keyword>
<gene>
    <name evidence="2" type="ORF">H8R92_08975</name>
</gene>
<dbReference type="InterPro" id="IPR011990">
    <property type="entry name" value="TPR-like_helical_dom_sf"/>
</dbReference>
<evidence type="ECO:0000313" key="3">
    <source>
        <dbReference type="Proteomes" id="UP000662088"/>
    </source>
</evidence>
<dbReference type="Gene3D" id="1.25.40.10">
    <property type="entry name" value="Tetratricopeptide repeat domain"/>
    <property type="match status" value="1"/>
</dbReference>
<accession>A0A8I0A984</accession>